<evidence type="ECO:0008006" key="5">
    <source>
        <dbReference type="Google" id="ProtNLM"/>
    </source>
</evidence>
<name>A0ABT4AYN5_9ACTN</name>
<accession>A0ABT4AYN5</accession>
<feature type="compositionally biased region" description="Pro residues" evidence="1">
    <location>
        <begin position="90"/>
        <end position="125"/>
    </location>
</feature>
<dbReference type="Proteomes" id="UP001151002">
    <property type="component" value="Unassembled WGS sequence"/>
</dbReference>
<keyword evidence="4" id="KW-1185">Reference proteome</keyword>
<evidence type="ECO:0000256" key="1">
    <source>
        <dbReference type="SAM" id="MobiDB-lite"/>
    </source>
</evidence>
<evidence type="ECO:0000313" key="3">
    <source>
        <dbReference type="EMBL" id="MCY1138463.1"/>
    </source>
</evidence>
<feature type="region of interest" description="Disordered" evidence="1">
    <location>
        <begin position="63"/>
        <end position="132"/>
    </location>
</feature>
<evidence type="ECO:0000256" key="2">
    <source>
        <dbReference type="SAM" id="Phobius"/>
    </source>
</evidence>
<keyword evidence="2" id="KW-0812">Transmembrane</keyword>
<reference evidence="3" key="1">
    <citation type="submission" date="2022-11" db="EMBL/GenBank/DDBJ databases">
        <authorList>
            <person name="Somphong A."/>
            <person name="Phongsopitanun W."/>
        </authorList>
    </citation>
    <scope>NUCLEOTIDE SEQUENCE</scope>
    <source>
        <strain evidence="3">Pm04-4</strain>
    </source>
</reference>
<dbReference type="RefSeq" id="WP_267562467.1">
    <property type="nucleotide sequence ID" value="NZ_JAPNTZ010000003.1"/>
</dbReference>
<feature type="transmembrane region" description="Helical" evidence="2">
    <location>
        <begin position="39"/>
        <end position="60"/>
    </location>
</feature>
<evidence type="ECO:0000313" key="4">
    <source>
        <dbReference type="Proteomes" id="UP001151002"/>
    </source>
</evidence>
<comment type="caution">
    <text evidence="3">The sequence shown here is derived from an EMBL/GenBank/DDBJ whole genome shotgun (WGS) entry which is preliminary data.</text>
</comment>
<organism evidence="3 4">
    <name type="scientific">Paractinoplanes pyxinae</name>
    <dbReference type="NCBI Taxonomy" id="2997416"/>
    <lineage>
        <taxon>Bacteria</taxon>
        <taxon>Bacillati</taxon>
        <taxon>Actinomycetota</taxon>
        <taxon>Actinomycetes</taxon>
        <taxon>Micromonosporales</taxon>
        <taxon>Micromonosporaceae</taxon>
        <taxon>Paractinoplanes</taxon>
    </lineage>
</organism>
<dbReference type="EMBL" id="JAPNTZ010000003">
    <property type="protein sequence ID" value="MCY1138463.1"/>
    <property type="molecule type" value="Genomic_DNA"/>
</dbReference>
<proteinExistence type="predicted"/>
<keyword evidence="2" id="KW-1133">Transmembrane helix</keyword>
<gene>
    <name evidence="3" type="ORF">OWR29_10685</name>
</gene>
<protein>
    <recommendedName>
        <fullName evidence="5">PknH-like extracellular domain-containing protein</fullName>
    </recommendedName>
</protein>
<sequence>MPDDVRQAFAALSSDSERGLLLTGPELRYQAARRRSRRAGLAATAIVVLAAASIGTGWAVTRADGRPAASPSTGSLAGPAPSVSHARSLAPPPPSSVPPSVPPSAPAPPSEPPSPTPSSEPPPTSGPATAEPMPAEIPYQVTLRQEDANATVTYFEPLGVPEFCPAAKFPSQKQLGVSASIISRYRKPDNPPPKGIPDDAVYNTVGVYHGDGAEDYLTELRRAAEVCATSQVRGLDVRFGLLTPLGVGDESVLIERSYEEVDAEGKPLDNGRWRNTYIAAVRIGDAVTLIDCRGYENAASEVETARTLGQALAKRLKAWRRPG</sequence>
<keyword evidence="2" id="KW-0472">Membrane</keyword>